<dbReference type="InterPro" id="IPR036525">
    <property type="entry name" value="Tubulin/FtsZ_GTPase_sf"/>
</dbReference>
<evidence type="ECO:0000256" key="2">
    <source>
        <dbReference type="ARBA" id="ARBA00004173"/>
    </source>
</evidence>
<dbReference type="CDD" id="cd06060">
    <property type="entry name" value="misato"/>
    <property type="match status" value="1"/>
</dbReference>
<dbReference type="GO" id="GO:0005739">
    <property type="term" value="C:mitochondrion"/>
    <property type="evidence" value="ECO:0007669"/>
    <property type="project" value="UniProtKB-SubCell"/>
</dbReference>
<evidence type="ECO:0000313" key="9">
    <source>
        <dbReference type="Proteomes" id="UP000235786"/>
    </source>
</evidence>
<dbReference type="OrthoDB" id="271881at2759"/>
<dbReference type="InterPro" id="IPR029209">
    <property type="entry name" value="DML1/Misato_tubulin"/>
</dbReference>
<comment type="similarity">
    <text evidence="3">Belongs to the misato family.</text>
</comment>
<feature type="domain" description="Misato Segment II tubulin-like" evidence="6">
    <location>
        <begin position="2"/>
        <end position="114"/>
    </location>
</feature>
<evidence type="ECO:0000256" key="1">
    <source>
        <dbReference type="ARBA" id="ARBA00003757"/>
    </source>
</evidence>
<sequence>MHEIISLQLGQRSNYLATHFWNTQESYFTYSTDEESLVDHDIHFRPGIGADGSETFTPRTLIYDLKGGFGSLRKINALYEIEEPAVQHGVWNGPAVIQRQAAIQQSAYQQSLEEGLEPPQLTTESVRYWSDFNRVYFNPKSIVQLNEYELGSTLMPFESWGVGEDLFNSLDKEHDLLDRDLRVFAEEADHMQGIQVIAAVDDAWGGFAARYMDRIRDEYGKTTVYFWGLEGGVKSVPREKRFMKLSNIARSLSEIATQASLYIPMTMPTARLPPYVVLDPQSPWHVSGLLSAALESMSLPSRLKIQSGSRQTMDALISVLNVNGNQNIAKLRMSVDQSTALNGHNRPGRLATPVESRDPRVPSQERVVTRSHGDEKPDLAIFDMDFFPAETGEQISWQQRNKEPHVFGQAEAFRVQEVTSSQGTNAEDEGYERARRRAAGLPLIHKTTTPLLFPLLDSFPHIFAHAHASVSPSLAISTSLSTDTTVATRVKNIQSIVSRAIGVSEREALSNSLGEIAEAYEEGWDSGSDEDED</sequence>
<organism evidence="8 9">
    <name type="scientific">Hyaloscypha variabilis (strain UAMH 11265 / GT02V1 / F)</name>
    <name type="common">Meliniomyces variabilis</name>
    <dbReference type="NCBI Taxonomy" id="1149755"/>
    <lineage>
        <taxon>Eukaryota</taxon>
        <taxon>Fungi</taxon>
        <taxon>Dikarya</taxon>
        <taxon>Ascomycota</taxon>
        <taxon>Pezizomycotina</taxon>
        <taxon>Leotiomycetes</taxon>
        <taxon>Helotiales</taxon>
        <taxon>Hyaloscyphaceae</taxon>
        <taxon>Hyaloscypha</taxon>
        <taxon>Hyaloscypha variabilis</taxon>
    </lineage>
</organism>
<dbReference type="InterPro" id="IPR019605">
    <property type="entry name" value="Misato_II_tubulin-like"/>
</dbReference>
<evidence type="ECO:0000313" key="8">
    <source>
        <dbReference type="EMBL" id="PMD34016.1"/>
    </source>
</evidence>
<feature type="domain" description="DML1/Misato tubulin" evidence="7">
    <location>
        <begin position="118"/>
        <end position="303"/>
    </location>
</feature>
<comment type="subcellular location">
    <subcellularLocation>
        <location evidence="2">Mitochondrion</location>
    </subcellularLocation>
</comment>
<evidence type="ECO:0000259" key="7">
    <source>
        <dbReference type="Pfam" id="PF14881"/>
    </source>
</evidence>
<dbReference type="Proteomes" id="UP000235786">
    <property type="component" value="Unassembled WGS sequence"/>
</dbReference>
<reference evidence="8 9" key="1">
    <citation type="submission" date="2016-04" db="EMBL/GenBank/DDBJ databases">
        <title>A degradative enzymes factory behind the ericoid mycorrhizal symbiosis.</title>
        <authorList>
            <consortium name="DOE Joint Genome Institute"/>
            <person name="Martino E."/>
            <person name="Morin E."/>
            <person name="Grelet G."/>
            <person name="Kuo A."/>
            <person name="Kohler A."/>
            <person name="Daghino S."/>
            <person name="Barry K."/>
            <person name="Choi C."/>
            <person name="Cichocki N."/>
            <person name="Clum A."/>
            <person name="Copeland A."/>
            <person name="Hainaut M."/>
            <person name="Haridas S."/>
            <person name="Labutti K."/>
            <person name="Lindquist E."/>
            <person name="Lipzen A."/>
            <person name="Khouja H.-R."/>
            <person name="Murat C."/>
            <person name="Ohm R."/>
            <person name="Olson A."/>
            <person name="Spatafora J."/>
            <person name="Veneault-Fourrey C."/>
            <person name="Henrissat B."/>
            <person name="Grigoriev I."/>
            <person name="Martin F."/>
            <person name="Perotto S."/>
        </authorList>
    </citation>
    <scope>NUCLEOTIDE SEQUENCE [LARGE SCALE GENOMIC DNA]</scope>
    <source>
        <strain evidence="8 9">F</strain>
    </source>
</reference>
<dbReference type="AlphaFoldDB" id="A0A2J6R673"/>
<evidence type="ECO:0000256" key="4">
    <source>
        <dbReference type="ARBA" id="ARBA00023128"/>
    </source>
</evidence>
<proteinExistence type="inferred from homology"/>
<dbReference type="GO" id="GO:0007005">
    <property type="term" value="P:mitochondrion organization"/>
    <property type="evidence" value="ECO:0007669"/>
    <property type="project" value="InterPro"/>
</dbReference>
<keyword evidence="9" id="KW-1185">Reference proteome</keyword>
<evidence type="ECO:0000256" key="5">
    <source>
        <dbReference type="SAM" id="MobiDB-lite"/>
    </source>
</evidence>
<keyword evidence="4" id="KW-0496">Mitochondrion</keyword>
<dbReference type="Pfam" id="PF10644">
    <property type="entry name" value="Misat_Tub_SegII"/>
    <property type="match status" value="1"/>
</dbReference>
<evidence type="ECO:0000259" key="6">
    <source>
        <dbReference type="Pfam" id="PF10644"/>
    </source>
</evidence>
<dbReference type="STRING" id="1149755.A0A2J6R673"/>
<dbReference type="PANTHER" id="PTHR13391">
    <property type="entry name" value="MITOCHONDRIAL DISTRIBUTION REGULATOR MISATO"/>
    <property type="match status" value="1"/>
</dbReference>
<evidence type="ECO:0000256" key="3">
    <source>
        <dbReference type="ARBA" id="ARBA00008507"/>
    </source>
</evidence>
<dbReference type="Pfam" id="PF14881">
    <property type="entry name" value="Tubulin_3"/>
    <property type="match status" value="1"/>
</dbReference>
<feature type="region of interest" description="Disordered" evidence="5">
    <location>
        <begin position="338"/>
        <end position="372"/>
    </location>
</feature>
<dbReference type="SUPFAM" id="SSF52490">
    <property type="entry name" value="Tubulin nucleotide-binding domain-like"/>
    <property type="match status" value="1"/>
</dbReference>
<gene>
    <name evidence="8" type="ORF">L207DRAFT_437809</name>
</gene>
<protein>
    <submittedName>
        <fullName evidence="8">Tubulin nucleotide-binding domain-like protein</fullName>
    </submittedName>
</protein>
<dbReference type="InterPro" id="IPR049942">
    <property type="entry name" value="DML1/Misato"/>
</dbReference>
<dbReference type="PANTHER" id="PTHR13391:SF0">
    <property type="entry name" value="PROTEIN MISATO HOMOLOG 1"/>
    <property type="match status" value="1"/>
</dbReference>
<name>A0A2J6R673_HYAVF</name>
<dbReference type="EMBL" id="KZ613954">
    <property type="protein sequence ID" value="PMD34016.1"/>
    <property type="molecule type" value="Genomic_DNA"/>
</dbReference>
<accession>A0A2J6R673</accession>
<dbReference type="Gene3D" id="3.40.50.1440">
    <property type="entry name" value="Tubulin/FtsZ, GTPase domain"/>
    <property type="match status" value="1"/>
</dbReference>
<comment type="function">
    <text evidence="1">Involved in the partitioning of the mitochondrial organelle and mitochondrial DNA (mtDNA) inheritance.</text>
</comment>